<sequence>MVEKMQVKIKAFQQLTNTELFQIYKLRTKVFVVEQKCAYQEVDEDDLIAEHLQLINAQNKLVGYLRLIPEKLANQIRIGRVVVNPQFRGQGYGRTIITESLKYLRTIHPEITQVVIQAQAYLVKFYGSFEFQATSDVYLDTGIPHQDMLLKLN</sequence>
<reference evidence="2 3" key="1">
    <citation type="journal article" date="2015" name="Genome Announc.">
        <title>Expanding the biotechnology potential of lactobacilli through comparative genomics of 213 strains and associated genera.</title>
        <authorList>
            <person name="Sun Z."/>
            <person name="Harris H.M."/>
            <person name="McCann A."/>
            <person name="Guo C."/>
            <person name="Argimon S."/>
            <person name="Zhang W."/>
            <person name="Yang X."/>
            <person name="Jeffery I.B."/>
            <person name="Cooney J.C."/>
            <person name="Kagawa T.F."/>
            <person name="Liu W."/>
            <person name="Song Y."/>
            <person name="Salvetti E."/>
            <person name="Wrobel A."/>
            <person name="Rasinkangas P."/>
            <person name="Parkhill J."/>
            <person name="Rea M.C."/>
            <person name="O'Sullivan O."/>
            <person name="Ritari J."/>
            <person name="Douillard F.P."/>
            <person name="Paul Ross R."/>
            <person name="Yang R."/>
            <person name="Briner A.E."/>
            <person name="Felis G.E."/>
            <person name="de Vos W.M."/>
            <person name="Barrangou R."/>
            <person name="Klaenhammer T.R."/>
            <person name="Caufield P.W."/>
            <person name="Cui Y."/>
            <person name="Zhang H."/>
            <person name="O'Toole P.W."/>
        </authorList>
    </citation>
    <scope>NUCLEOTIDE SEQUENCE [LARGE SCALE GENOMIC DNA]</scope>
    <source>
        <strain evidence="2 3">DSM 22301</strain>
    </source>
</reference>
<dbReference type="PATRIC" id="fig|319653.3.peg.1112"/>
<organism evidence="2 3">
    <name type="scientific">Pediococcus ethanolidurans</name>
    <dbReference type="NCBI Taxonomy" id="319653"/>
    <lineage>
        <taxon>Bacteria</taxon>
        <taxon>Bacillati</taxon>
        <taxon>Bacillota</taxon>
        <taxon>Bacilli</taxon>
        <taxon>Lactobacillales</taxon>
        <taxon>Lactobacillaceae</taxon>
        <taxon>Pediococcus</taxon>
    </lineage>
</organism>
<proteinExistence type="predicted"/>
<dbReference type="PROSITE" id="PS51186">
    <property type="entry name" value="GNAT"/>
    <property type="match status" value="1"/>
</dbReference>
<gene>
    <name evidence="2" type="ORF">IV87_GL001097</name>
</gene>
<dbReference type="Pfam" id="PF13673">
    <property type="entry name" value="Acetyltransf_10"/>
    <property type="match status" value="1"/>
</dbReference>
<name>A0A0R2JWJ7_9LACO</name>
<dbReference type="InterPro" id="IPR000182">
    <property type="entry name" value="GNAT_dom"/>
</dbReference>
<feature type="domain" description="N-acetyltransferase" evidence="1">
    <location>
        <begin position="10"/>
        <end position="153"/>
    </location>
</feature>
<dbReference type="AlphaFoldDB" id="A0A0R2JWJ7"/>
<dbReference type="InterPro" id="IPR016181">
    <property type="entry name" value="Acyl_CoA_acyltransferase"/>
</dbReference>
<dbReference type="SUPFAM" id="SSF55729">
    <property type="entry name" value="Acyl-CoA N-acyltransferases (Nat)"/>
    <property type="match status" value="1"/>
</dbReference>
<evidence type="ECO:0000259" key="1">
    <source>
        <dbReference type="PROSITE" id="PS51186"/>
    </source>
</evidence>
<dbReference type="GO" id="GO:0016747">
    <property type="term" value="F:acyltransferase activity, transferring groups other than amino-acyl groups"/>
    <property type="evidence" value="ECO:0007669"/>
    <property type="project" value="InterPro"/>
</dbReference>
<dbReference type="STRING" id="319653.SAMN04487973_11318"/>
<dbReference type="CDD" id="cd04301">
    <property type="entry name" value="NAT_SF"/>
    <property type="match status" value="1"/>
</dbReference>
<comment type="caution">
    <text evidence="2">The sequence shown here is derived from an EMBL/GenBank/DDBJ whole genome shotgun (WGS) entry which is preliminary data.</text>
</comment>
<evidence type="ECO:0000313" key="2">
    <source>
        <dbReference type="EMBL" id="KRN81584.1"/>
    </source>
</evidence>
<evidence type="ECO:0000313" key="3">
    <source>
        <dbReference type="Proteomes" id="UP000051749"/>
    </source>
</evidence>
<accession>A0A0R2JWJ7</accession>
<dbReference type="Proteomes" id="UP000051749">
    <property type="component" value="Unassembled WGS sequence"/>
</dbReference>
<keyword evidence="2" id="KW-0808">Transferase</keyword>
<protein>
    <submittedName>
        <fullName evidence="2">N-acetyltransferase GCN5</fullName>
    </submittedName>
</protein>
<dbReference type="Gene3D" id="3.40.630.30">
    <property type="match status" value="1"/>
</dbReference>
<dbReference type="EMBL" id="JQBY01000024">
    <property type="protein sequence ID" value="KRN81584.1"/>
    <property type="molecule type" value="Genomic_DNA"/>
</dbReference>